<feature type="compositionally biased region" description="Low complexity" evidence="1">
    <location>
        <begin position="50"/>
        <end position="61"/>
    </location>
</feature>
<proteinExistence type="predicted"/>
<dbReference type="OrthoDB" id="6382106at2759"/>
<evidence type="ECO:0000256" key="1">
    <source>
        <dbReference type="SAM" id="MobiDB-lite"/>
    </source>
</evidence>
<dbReference type="PANTHER" id="PTHR33194">
    <property type="entry name" value="ZINC KNUCKLE DOMAINCONTAINING PROTEIN"/>
    <property type="match status" value="1"/>
</dbReference>
<sequence>MQKKPNPRLPSCPCDPSRRLHPELSSVLSGVTSGEVAIKQSGFSSPENQSDSGSDSEADSSQPTHPVVPVIGQHLFQPPRHQQQLQGAAMAAVKKFTSPPIFWGSPTEDARQWLERYETISTHNGWGDADKRNNFSMYSILHKK</sequence>
<protein>
    <submittedName>
        <fullName evidence="2">Uncharacterized protein</fullName>
    </submittedName>
</protein>
<dbReference type="Proteomes" id="UP000076858">
    <property type="component" value="Unassembled WGS sequence"/>
</dbReference>
<reference evidence="2 3" key="1">
    <citation type="submission" date="2016-03" db="EMBL/GenBank/DDBJ databases">
        <title>EvidentialGene: Evidence-directed Construction of Genes on Genomes.</title>
        <authorList>
            <person name="Gilbert D.G."/>
            <person name="Choi J.-H."/>
            <person name="Mockaitis K."/>
            <person name="Colbourne J."/>
            <person name="Pfrender M."/>
        </authorList>
    </citation>
    <scope>NUCLEOTIDE SEQUENCE [LARGE SCALE GENOMIC DNA]</scope>
    <source>
        <strain evidence="2 3">Xinb3</strain>
        <tissue evidence="2">Complete organism</tissue>
    </source>
</reference>
<dbReference type="EMBL" id="LRGB01003084">
    <property type="protein sequence ID" value="KZS04733.1"/>
    <property type="molecule type" value="Genomic_DNA"/>
</dbReference>
<dbReference type="AlphaFoldDB" id="A0A164M508"/>
<gene>
    <name evidence="2" type="ORF">APZ42_032257</name>
</gene>
<organism evidence="2 3">
    <name type="scientific">Daphnia magna</name>
    <dbReference type="NCBI Taxonomy" id="35525"/>
    <lineage>
        <taxon>Eukaryota</taxon>
        <taxon>Metazoa</taxon>
        <taxon>Ecdysozoa</taxon>
        <taxon>Arthropoda</taxon>
        <taxon>Crustacea</taxon>
        <taxon>Branchiopoda</taxon>
        <taxon>Diplostraca</taxon>
        <taxon>Cladocera</taxon>
        <taxon>Anomopoda</taxon>
        <taxon>Daphniidae</taxon>
        <taxon>Daphnia</taxon>
    </lineage>
</organism>
<evidence type="ECO:0000313" key="2">
    <source>
        <dbReference type="EMBL" id="KZS04733.1"/>
    </source>
</evidence>
<dbReference type="PANTHER" id="PTHR33194:SF4">
    <property type="entry name" value="CCHC-TYPE DOMAIN-CONTAINING PROTEIN"/>
    <property type="match status" value="1"/>
</dbReference>
<evidence type="ECO:0000313" key="3">
    <source>
        <dbReference type="Proteomes" id="UP000076858"/>
    </source>
</evidence>
<name>A0A164M508_9CRUS</name>
<comment type="caution">
    <text evidence="2">The sequence shown here is derived from an EMBL/GenBank/DDBJ whole genome shotgun (WGS) entry which is preliminary data.</text>
</comment>
<keyword evidence="3" id="KW-1185">Reference proteome</keyword>
<feature type="non-terminal residue" evidence="2">
    <location>
        <position position="144"/>
    </location>
</feature>
<feature type="region of interest" description="Disordered" evidence="1">
    <location>
        <begin position="35"/>
        <end position="73"/>
    </location>
</feature>
<accession>A0A164M508</accession>